<dbReference type="Proteomes" id="UP001589797">
    <property type="component" value="Unassembled WGS sequence"/>
</dbReference>
<evidence type="ECO:0000313" key="3">
    <source>
        <dbReference type="Proteomes" id="UP001589797"/>
    </source>
</evidence>
<reference evidence="2 3" key="1">
    <citation type="submission" date="2024-09" db="EMBL/GenBank/DDBJ databases">
        <authorList>
            <person name="Sun Q."/>
            <person name="Mori K."/>
        </authorList>
    </citation>
    <scope>NUCLEOTIDE SEQUENCE [LARGE SCALE GENOMIC DNA]</scope>
    <source>
        <strain evidence="2 3">CCM 7650</strain>
    </source>
</reference>
<gene>
    <name evidence="2" type="ORF">ACFFIP_17080</name>
</gene>
<dbReference type="NCBIfam" id="TIGR04131">
    <property type="entry name" value="Bac_Flav_CTERM"/>
    <property type="match status" value="1"/>
</dbReference>
<dbReference type="InterPro" id="IPR025667">
    <property type="entry name" value="SprB_repeat"/>
</dbReference>
<dbReference type="EMBL" id="JBHLWI010000051">
    <property type="protein sequence ID" value="MFC0264403.1"/>
    <property type="molecule type" value="Genomic_DNA"/>
</dbReference>
<comment type="caution">
    <text evidence="2">The sequence shown here is derived from an EMBL/GenBank/DDBJ whole genome shotgun (WGS) entry which is preliminary data.</text>
</comment>
<sequence>MSLRWKMNLLLFLALIFQAGRVMSFSDLSVAYNPLNHALVLGEVGFGVVGGVETPIKVTVSGKLALCHHLDRGHIILEVEGGNPPYSFAWNNLEKVQNRYNLFSGTYTVFIKDSKGKQHEERIVIQPPFPLIIEMGGIQHATCSSNADGSAKVNIKFGRGEPYKIEWSHGLKDEVEAKDLKPGTYTVKVIDMYNCDATLSFEIKSAAEALEVRETVESISCSSNSLGSIKLDITGGQAPYTYSWSNGQTTKDIDNLQAGTYSVLIKDNLGCSFSKSFDIKSPEAVEVTVSRIQHNQCFGTNQGEIDIQIKGGQAPFTFLWSNGATTQNLRNLSAGTYSLKVKDASGCEITSMVQVEQPVKLSAKIESAIEVNCETGEAIGFAWVSIQGGNGPYAIVWNNGVTGKNEIEFKQSGEIEVEVIDGSGCKVKEKLKVVFPFDNSIANRVDFNVKKLTFSSEPEVHVLEPLVFESEISEDFIAWEWDFGDGNIAQEKDPVHVFKQAGEFDVVLRAYDIYGCSSLQSRTVAVLEQGEWVTIPNAFSPNGDGLNDYFKPVFRGVVDFEMHIFNYWGEHLYSSQSLEDKGWDGNHKGSLLPRGNYIYRVAFTTIGGEKIEKTGTVTIVR</sequence>
<dbReference type="InterPro" id="IPR026341">
    <property type="entry name" value="T9SS_type_B"/>
</dbReference>
<dbReference type="Pfam" id="PF13585">
    <property type="entry name" value="CHU_C"/>
    <property type="match status" value="1"/>
</dbReference>
<proteinExistence type="predicted"/>
<dbReference type="Pfam" id="PF13573">
    <property type="entry name" value="SprB"/>
    <property type="match status" value="2"/>
</dbReference>
<evidence type="ECO:0000313" key="2">
    <source>
        <dbReference type="EMBL" id="MFC0264403.1"/>
    </source>
</evidence>
<evidence type="ECO:0000259" key="1">
    <source>
        <dbReference type="PROSITE" id="PS50093"/>
    </source>
</evidence>
<dbReference type="Pfam" id="PF18911">
    <property type="entry name" value="PKD_4"/>
    <property type="match status" value="1"/>
</dbReference>
<dbReference type="Gene3D" id="2.60.40.740">
    <property type="match status" value="1"/>
</dbReference>
<dbReference type="InterPro" id="IPR013783">
    <property type="entry name" value="Ig-like_fold"/>
</dbReference>
<dbReference type="PROSITE" id="PS50093">
    <property type="entry name" value="PKD"/>
    <property type="match status" value="1"/>
</dbReference>
<dbReference type="RefSeq" id="WP_382388947.1">
    <property type="nucleotide sequence ID" value="NZ_JBHLWI010000051.1"/>
</dbReference>
<dbReference type="SUPFAM" id="SSF49299">
    <property type="entry name" value="PKD domain"/>
    <property type="match status" value="1"/>
</dbReference>
<keyword evidence="3" id="KW-1185">Reference proteome</keyword>
<dbReference type="SMART" id="SM00089">
    <property type="entry name" value="PKD"/>
    <property type="match status" value="1"/>
</dbReference>
<accession>A0ABV6FX47</accession>
<dbReference type="CDD" id="cd00146">
    <property type="entry name" value="PKD"/>
    <property type="match status" value="1"/>
</dbReference>
<dbReference type="Gene3D" id="2.60.40.10">
    <property type="entry name" value="Immunoglobulins"/>
    <property type="match status" value="1"/>
</dbReference>
<dbReference type="InterPro" id="IPR000601">
    <property type="entry name" value="PKD_dom"/>
</dbReference>
<feature type="domain" description="PKD" evidence="1">
    <location>
        <begin position="464"/>
        <end position="526"/>
    </location>
</feature>
<organism evidence="2 3">
    <name type="scientific">Fontibacter flavus</name>
    <dbReference type="NCBI Taxonomy" id="654838"/>
    <lineage>
        <taxon>Bacteria</taxon>
        <taxon>Pseudomonadati</taxon>
        <taxon>Bacteroidota</taxon>
        <taxon>Cytophagia</taxon>
        <taxon>Cytophagales</taxon>
        <taxon>Cyclobacteriaceae</taxon>
        <taxon>Fontibacter</taxon>
    </lineage>
</organism>
<dbReference type="InterPro" id="IPR022409">
    <property type="entry name" value="PKD/Chitinase_dom"/>
</dbReference>
<name>A0ABV6FX47_9BACT</name>
<protein>
    <submittedName>
        <fullName evidence="2">Gliding motility-associated C-terminal domain-containing protein</fullName>
    </submittedName>
</protein>
<dbReference type="InterPro" id="IPR035986">
    <property type="entry name" value="PKD_dom_sf"/>
</dbReference>